<dbReference type="EMBL" id="JFHK01000015">
    <property type="protein sequence ID" value="OAA30059.1"/>
    <property type="molecule type" value="Genomic_DNA"/>
</dbReference>
<name>A0A176K0A4_9BACT</name>
<dbReference type="RefSeq" id="WP_068347696.1">
    <property type="nucleotide sequence ID" value="NZ_JFHK01000015.1"/>
</dbReference>
<dbReference type="OrthoDB" id="37088at2"/>
<accession>A0A176K0A4</accession>
<dbReference type="STRING" id="1453497.AT15_00670"/>
<protein>
    <submittedName>
        <fullName evidence="1">Uncharacterized protein</fullName>
    </submittedName>
</protein>
<keyword evidence="2" id="KW-1185">Reference proteome</keyword>
<comment type="caution">
    <text evidence="1">The sequence shown here is derived from an EMBL/GenBank/DDBJ whole genome shotgun (WGS) entry which is preliminary data.</text>
</comment>
<dbReference type="PATRIC" id="fig|1453497.3.peg.145"/>
<gene>
    <name evidence="1" type="ORF">AT15_00670</name>
</gene>
<evidence type="ECO:0000313" key="2">
    <source>
        <dbReference type="Proteomes" id="UP000077339"/>
    </source>
</evidence>
<dbReference type="Proteomes" id="UP000077339">
    <property type="component" value="Unassembled WGS sequence"/>
</dbReference>
<proteinExistence type="predicted"/>
<evidence type="ECO:0000313" key="1">
    <source>
        <dbReference type="EMBL" id="OAA30059.1"/>
    </source>
</evidence>
<sequence length="322" mass="38130">MKILKQAQEKLYEEGFFSYYEARKREVMKVSYILRSARSEKAIHFLKKELGELKILDTGDAFSFLIEILAEKGRPLEEKVKFVAELSESEIFEVLRLLYYIYPFSYPPLPQNAKWTSLDEYFRWTKECDAFLGSVFENYIMLECALNFKKLPIPYDLPAFLRSIELNDLKKLKEGRNKIKQLNDDAKRKMKKLKYSHPYVRAVLFAKRTIPIVIDGSNIIYSKSDFPDLKNITRLFELFARSSPVYFPYRIIFDKNVRYKIKGSQQLELEKLLYLPHVELYSPADDRIIQLARSLNGRILSYDRFLEYDIEGIEIIKPEDLV</sequence>
<dbReference type="AlphaFoldDB" id="A0A176K0A4"/>
<organism evidence="1 2">
    <name type="scientific">Kosmotoga arenicorallina S304</name>
    <dbReference type="NCBI Taxonomy" id="1453497"/>
    <lineage>
        <taxon>Bacteria</taxon>
        <taxon>Thermotogati</taxon>
        <taxon>Thermotogota</taxon>
        <taxon>Thermotogae</taxon>
        <taxon>Kosmotogales</taxon>
        <taxon>Kosmotogaceae</taxon>
        <taxon>Kosmotoga</taxon>
    </lineage>
</organism>
<reference evidence="1 2" key="1">
    <citation type="submission" date="2014-02" db="EMBL/GenBank/DDBJ databases">
        <title>Kosmotoga genome sequencing.</title>
        <authorList>
            <person name="Pollo S.M."/>
            <person name="Charchuk R."/>
            <person name="Nesbo C.L."/>
        </authorList>
    </citation>
    <scope>NUCLEOTIDE SEQUENCE [LARGE SCALE GENOMIC DNA]</scope>
    <source>
        <strain evidence="1 2">S304</strain>
    </source>
</reference>